<evidence type="ECO:0000259" key="8">
    <source>
        <dbReference type="Pfam" id="PF01551"/>
    </source>
</evidence>
<evidence type="ECO:0000256" key="7">
    <source>
        <dbReference type="SAM" id="Phobius"/>
    </source>
</evidence>
<dbReference type="Pfam" id="PF01551">
    <property type="entry name" value="Peptidase_M23"/>
    <property type="match status" value="1"/>
</dbReference>
<proteinExistence type="predicted"/>
<accession>A0A5C1QF26</accession>
<name>A0A5C1QF26_9SPIO</name>
<dbReference type="GO" id="GO:0006508">
    <property type="term" value="P:proteolysis"/>
    <property type="evidence" value="ECO:0007669"/>
    <property type="project" value="UniProtKB-KW"/>
</dbReference>
<reference evidence="9 10" key="2">
    <citation type="submission" date="2019-09" db="EMBL/GenBank/DDBJ databases">
        <title>Complete Genome Sequence and Methylome Analysis of free living Spirochaetas.</title>
        <authorList>
            <person name="Leshcheva N."/>
            <person name="Mikheeva N."/>
        </authorList>
    </citation>
    <scope>NUCLEOTIDE SEQUENCE [LARGE SCALE GENOMIC DNA]</scope>
    <source>
        <strain evidence="9 10">P</strain>
    </source>
</reference>
<dbReference type="InterPro" id="IPR011055">
    <property type="entry name" value="Dup_hybrid_motif"/>
</dbReference>
<comment type="cofactor">
    <cofactor evidence="1">
        <name>Zn(2+)</name>
        <dbReference type="ChEBI" id="CHEBI:29105"/>
    </cofactor>
</comment>
<feature type="domain" description="M23ase beta-sheet core" evidence="8">
    <location>
        <begin position="305"/>
        <end position="402"/>
    </location>
</feature>
<dbReference type="GO" id="GO:0046872">
    <property type="term" value="F:metal ion binding"/>
    <property type="evidence" value="ECO:0007669"/>
    <property type="project" value="UniProtKB-KW"/>
</dbReference>
<gene>
    <name evidence="9" type="ORF">EW093_15320</name>
</gene>
<keyword evidence="2" id="KW-0645">Protease</keyword>
<dbReference type="Gene3D" id="2.70.70.10">
    <property type="entry name" value="Glucose Permease (Domain IIA)"/>
    <property type="match status" value="1"/>
</dbReference>
<keyword evidence="7" id="KW-0812">Transmembrane</keyword>
<dbReference type="KEGG" id="sper:EW093_15320"/>
<evidence type="ECO:0000256" key="3">
    <source>
        <dbReference type="ARBA" id="ARBA00022723"/>
    </source>
</evidence>
<dbReference type="PANTHER" id="PTHR21666:SF288">
    <property type="entry name" value="CELL DIVISION PROTEIN YTFB"/>
    <property type="match status" value="1"/>
</dbReference>
<keyword evidence="10" id="KW-1185">Reference proteome</keyword>
<dbReference type="GO" id="GO:0004222">
    <property type="term" value="F:metalloendopeptidase activity"/>
    <property type="evidence" value="ECO:0007669"/>
    <property type="project" value="TreeGrafter"/>
</dbReference>
<dbReference type="InterPro" id="IPR016047">
    <property type="entry name" value="M23ase_b-sheet_dom"/>
</dbReference>
<keyword evidence="7" id="KW-1133">Transmembrane helix</keyword>
<evidence type="ECO:0000256" key="4">
    <source>
        <dbReference type="ARBA" id="ARBA00022801"/>
    </source>
</evidence>
<dbReference type="PANTHER" id="PTHR21666">
    <property type="entry name" value="PEPTIDASE-RELATED"/>
    <property type="match status" value="1"/>
</dbReference>
<protein>
    <submittedName>
        <fullName evidence="9">M23 family metallopeptidase</fullName>
    </submittedName>
</protein>
<evidence type="ECO:0000256" key="6">
    <source>
        <dbReference type="ARBA" id="ARBA00023049"/>
    </source>
</evidence>
<dbReference type="InterPro" id="IPR050570">
    <property type="entry name" value="Cell_wall_metabolism_enzyme"/>
</dbReference>
<dbReference type="Gene3D" id="3.10.450.350">
    <property type="match status" value="1"/>
</dbReference>
<keyword evidence="5" id="KW-0862">Zinc</keyword>
<dbReference type="OrthoDB" id="305469at2"/>
<dbReference type="SUPFAM" id="SSF51261">
    <property type="entry name" value="Duplicated hybrid motif"/>
    <property type="match status" value="1"/>
</dbReference>
<keyword evidence="7" id="KW-0472">Membrane</keyword>
<reference evidence="9 10" key="1">
    <citation type="submission" date="2019-02" db="EMBL/GenBank/DDBJ databases">
        <authorList>
            <person name="Fomenkov A."/>
            <person name="Dubinina G."/>
            <person name="Grabovich M."/>
            <person name="Vincze T."/>
            <person name="Roberts R.J."/>
        </authorList>
    </citation>
    <scope>NUCLEOTIDE SEQUENCE [LARGE SCALE GENOMIC DNA]</scope>
    <source>
        <strain evidence="9 10">P</strain>
    </source>
</reference>
<evidence type="ECO:0000256" key="2">
    <source>
        <dbReference type="ARBA" id="ARBA00022670"/>
    </source>
</evidence>
<dbReference type="AlphaFoldDB" id="A0A5C1QF26"/>
<organism evidence="9 10">
    <name type="scientific">Thiospirochaeta perfilievii</name>
    <dbReference type="NCBI Taxonomy" id="252967"/>
    <lineage>
        <taxon>Bacteria</taxon>
        <taxon>Pseudomonadati</taxon>
        <taxon>Spirochaetota</taxon>
        <taxon>Spirochaetia</taxon>
        <taxon>Spirochaetales</taxon>
        <taxon>Spirochaetaceae</taxon>
        <taxon>Thiospirochaeta</taxon>
    </lineage>
</organism>
<dbReference type="CDD" id="cd12797">
    <property type="entry name" value="M23_peptidase"/>
    <property type="match status" value="1"/>
</dbReference>
<evidence type="ECO:0000256" key="1">
    <source>
        <dbReference type="ARBA" id="ARBA00001947"/>
    </source>
</evidence>
<dbReference type="Proteomes" id="UP000323824">
    <property type="component" value="Chromosome"/>
</dbReference>
<keyword evidence="3" id="KW-0479">Metal-binding</keyword>
<evidence type="ECO:0000256" key="5">
    <source>
        <dbReference type="ARBA" id="ARBA00022833"/>
    </source>
</evidence>
<feature type="transmembrane region" description="Helical" evidence="7">
    <location>
        <begin position="26"/>
        <end position="43"/>
    </location>
</feature>
<dbReference type="EMBL" id="CP035807">
    <property type="protein sequence ID" value="QEN06007.1"/>
    <property type="molecule type" value="Genomic_DNA"/>
</dbReference>
<evidence type="ECO:0000313" key="10">
    <source>
        <dbReference type="Proteomes" id="UP000323824"/>
    </source>
</evidence>
<keyword evidence="6" id="KW-0482">Metalloprotease</keyword>
<sequence>MFIKINFYTEKNKMSNVSQKSSSQKALTYLLIIVCVIAMNIYSNRKYLINSFNITPQEEITLQDSRVKTFLEPETYNKLVKVLSGYSIDSLLMKEDISESLVIASSRALKSVFDPRDLKAGSRVTISYDWRDRKKFLGYEIDLGYDQSVVVKRDKTDNFIANIVEKEYFTKVFNGQGVIDNTLYQSGIESGISPNVIMNLMQLYSFDVDFQRDIVSGTEFEVNYENYLDDRGEIIKHGNILSAVLKIDGTRYPIYRFTTDDGKSDYYNEEGKSARKALLKTPVNGAYISSGFGMRIHPISSYTAFHRGIDFAVRQGTPIYASGDGVISAAVVSNTGYGIHIRIRHPNGYETLYGHMVSHAKGMKVGVKVTQGQIIGYVGSTGNSTGPHLHYETRYNGKFVNPSSIKIPPGRTLEGKELDRFKIEMEKVKLHF</sequence>
<evidence type="ECO:0000313" key="9">
    <source>
        <dbReference type="EMBL" id="QEN06007.1"/>
    </source>
</evidence>
<keyword evidence="4" id="KW-0378">Hydrolase</keyword>